<dbReference type="Proteomes" id="UP001205919">
    <property type="component" value="Unassembled WGS sequence"/>
</dbReference>
<accession>A0AAW5JYM0</accession>
<dbReference type="PROSITE" id="PS00198">
    <property type="entry name" value="4FE4S_FER_1"/>
    <property type="match status" value="2"/>
</dbReference>
<dbReference type="InterPro" id="IPR011538">
    <property type="entry name" value="Nuo51_FMN-bd"/>
</dbReference>
<evidence type="ECO:0000313" key="11">
    <source>
        <dbReference type="Proteomes" id="UP001205919"/>
    </source>
</evidence>
<comment type="function">
    <text evidence="8">Part of a membrane-bound complex that couples electron transfer with translocation of ions across the membrane.</text>
</comment>
<keyword evidence="11" id="KW-1185">Reference proteome</keyword>
<dbReference type="InterPro" id="IPR010208">
    <property type="entry name" value="Ion_transpt_RnfC/RsxC"/>
</dbReference>
<keyword evidence="7 8" id="KW-0411">Iron-sulfur</keyword>
<dbReference type="NCBIfam" id="TIGR01945">
    <property type="entry name" value="rnfC"/>
    <property type="match status" value="1"/>
</dbReference>
<feature type="binding site" evidence="8">
    <location>
        <position position="408"/>
    </location>
    <ligand>
        <name>[4Fe-4S] cluster</name>
        <dbReference type="ChEBI" id="CHEBI:49883"/>
        <label>2</label>
    </ligand>
</feature>
<comment type="caution">
    <text evidence="10">The sequence shown here is derived from an EMBL/GenBank/DDBJ whole genome shotgun (WGS) entry which is preliminary data.</text>
</comment>
<dbReference type="RefSeq" id="WP_008708481.1">
    <property type="nucleotide sequence ID" value="NZ_CABKQM010000001.1"/>
</dbReference>
<dbReference type="InterPro" id="IPR037225">
    <property type="entry name" value="Nuo51_FMN-bd_sf"/>
</dbReference>
<gene>
    <name evidence="10" type="primary">rsxC</name>
    <name evidence="8" type="synonym">rnfC</name>
    <name evidence="10" type="ORF">NE630_04295</name>
</gene>
<keyword evidence="4 8" id="KW-0677">Repeat</keyword>
<feature type="domain" description="4Fe-4S ferredoxin-type" evidence="9">
    <location>
        <begin position="359"/>
        <end position="390"/>
    </location>
</feature>
<dbReference type="InterPro" id="IPR017900">
    <property type="entry name" value="4Fe4S_Fe_S_CS"/>
</dbReference>
<dbReference type="EC" id="7.-.-.-" evidence="8"/>
<keyword evidence="1 8" id="KW-0813">Transport</keyword>
<dbReference type="PANTHER" id="PTHR43034:SF2">
    <property type="entry name" value="ION-TRANSLOCATING OXIDOREDUCTASE COMPLEX SUBUNIT C"/>
    <property type="match status" value="1"/>
</dbReference>
<dbReference type="Pfam" id="PF13375">
    <property type="entry name" value="RnfC_N"/>
    <property type="match status" value="1"/>
</dbReference>
<dbReference type="Pfam" id="PF01512">
    <property type="entry name" value="Complex1_51K"/>
    <property type="match status" value="1"/>
</dbReference>
<dbReference type="NCBIfam" id="NF003454">
    <property type="entry name" value="PRK05035.1"/>
    <property type="match status" value="1"/>
</dbReference>
<dbReference type="Gene3D" id="3.30.70.20">
    <property type="match status" value="1"/>
</dbReference>
<dbReference type="GO" id="GO:0009055">
    <property type="term" value="F:electron transfer activity"/>
    <property type="evidence" value="ECO:0007669"/>
    <property type="project" value="InterPro"/>
</dbReference>
<keyword evidence="5 8" id="KW-0249">Electron transport</keyword>
<feature type="binding site" evidence="8">
    <location>
        <position position="372"/>
    </location>
    <ligand>
        <name>[4Fe-4S] cluster</name>
        <dbReference type="ChEBI" id="CHEBI:49883"/>
        <label>1</label>
    </ligand>
</feature>
<keyword evidence="8" id="KW-1003">Cell membrane</keyword>
<proteinExistence type="inferred from homology"/>
<evidence type="ECO:0000256" key="1">
    <source>
        <dbReference type="ARBA" id="ARBA00022448"/>
    </source>
</evidence>
<feature type="binding site" evidence="8">
    <location>
        <position position="414"/>
    </location>
    <ligand>
        <name>[4Fe-4S] cluster</name>
        <dbReference type="ChEBI" id="CHEBI:49883"/>
        <label>2</label>
    </ligand>
</feature>
<dbReference type="EMBL" id="JANFYT010000007">
    <property type="protein sequence ID" value="MCQ4813645.1"/>
    <property type="molecule type" value="Genomic_DNA"/>
</dbReference>
<feature type="binding site" evidence="8">
    <location>
        <position position="369"/>
    </location>
    <ligand>
        <name>[4Fe-4S] cluster</name>
        <dbReference type="ChEBI" id="CHEBI:49883"/>
        <label>1</label>
    </ligand>
</feature>
<keyword evidence="8" id="KW-1278">Translocase</keyword>
<dbReference type="Pfam" id="PF10531">
    <property type="entry name" value="SLBB"/>
    <property type="match status" value="1"/>
</dbReference>
<dbReference type="InterPro" id="IPR017896">
    <property type="entry name" value="4Fe4S_Fe-S-bd"/>
</dbReference>
<comment type="subcellular location">
    <subcellularLocation>
        <location evidence="8">Cell membrane</location>
        <topology evidence="8">Peripheral membrane protein</topology>
    </subcellularLocation>
</comment>
<feature type="binding site" evidence="8">
    <location>
        <position position="379"/>
    </location>
    <ligand>
        <name>[4Fe-4S] cluster</name>
        <dbReference type="ChEBI" id="CHEBI:49883"/>
        <label>2</label>
    </ligand>
</feature>
<dbReference type="InterPro" id="IPR026902">
    <property type="entry name" value="RnfC_N"/>
</dbReference>
<comment type="cofactor">
    <cofactor evidence="8">
        <name>[4Fe-4S] cluster</name>
        <dbReference type="ChEBI" id="CHEBI:49883"/>
    </cofactor>
    <text evidence="8">Binds 2 [4Fe-4S] clusters per subunit.</text>
</comment>
<dbReference type="GO" id="GO:0046872">
    <property type="term" value="F:metal ion binding"/>
    <property type="evidence" value="ECO:0007669"/>
    <property type="project" value="UniProtKB-KW"/>
</dbReference>
<evidence type="ECO:0000259" key="9">
    <source>
        <dbReference type="PROSITE" id="PS51379"/>
    </source>
</evidence>
<evidence type="ECO:0000256" key="7">
    <source>
        <dbReference type="ARBA" id="ARBA00023014"/>
    </source>
</evidence>
<dbReference type="HAMAP" id="MF_00461">
    <property type="entry name" value="RsxC_RnfC"/>
    <property type="match status" value="1"/>
</dbReference>
<comment type="subunit">
    <text evidence="8">The complex is composed of six subunits: RnfA, RnfB, RnfC, RnfD, RnfE and RnfG.</text>
</comment>
<evidence type="ECO:0000256" key="2">
    <source>
        <dbReference type="ARBA" id="ARBA00022485"/>
    </source>
</evidence>
<dbReference type="GO" id="GO:0022900">
    <property type="term" value="P:electron transport chain"/>
    <property type="evidence" value="ECO:0007669"/>
    <property type="project" value="UniProtKB-UniRule"/>
</dbReference>
<keyword evidence="3 8" id="KW-0479">Metal-binding</keyword>
<organism evidence="10 11">
    <name type="scientific">Cloacibacillus evryensis</name>
    <dbReference type="NCBI Taxonomy" id="508460"/>
    <lineage>
        <taxon>Bacteria</taxon>
        <taxon>Thermotogati</taxon>
        <taxon>Synergistota</taxon>
        <taxon>Synergistia</taxon>
        <taxon>Synergistales</taxon>
        <taxon>Synergistaceae</taxon>
        <taxon>Cloacibacillus</taxon>
    </lineage>
</organism>
<feature type="binding site" evidence="8">
    <location>
        <position position="411"/>
    </location>
    <ligand>
        <name>[4Fe-4S] cluster</name>
        <dbReference type="ChEBI" id="CHEBI:49883"/>
        <label>2</label>
    </ligand>
</feature>
<feature type="binding site" evidence="8">
    <location>
        <position position="418"/>
    </location>
    <ligand>
        <name>[4Fe-4S] cluster</name>
        <dbReference type="ChEBI" id="CHEBI:49883"/>
        <label>1</label>
    </ligand>
</feature>
<dbReference type="PROSITE" id="PS51379">
    <property type="entry name" value="4FE4S_FER_2"/>
    <property type="match status" value="1"/>
</dbReference>
<comment type="similarity">
    <text evidence="8">Belongs to the 4Fe4S bacterial-type ferredoxin family. RnfC subfamily.</text>
</comment>
<keyword evidence="6 8" id="KW-0408">Iron</keyword>
<reference evidence="10 11" key="1">
    <citation type="submission" date="2022-06" db="EMBL/GenBank/DDBJ databases">
        <title>Isolation of gut microbiota from human fecal samples.</title>
        <authorList>
            <person name="Pamer E.G."/>
            <person name="Barat B."/>
            <person name="Waligurski E."/>
            <person name="Medina S."/>
            <person name="Paddock L."/>
            <person name="Mostad J."/>
        </authorList>
    </citation>
    <scope>NUCLEOTIDE SEQUENCE [LARGE SCALE GENOMIC DNA]</scope>
    <source>
        <strain evidence="10 11">DFI.9.90</strain>
    </source>
</reference>
<dbReference type="GO" id="GO:0005886">
    <property type="term" value="C:plasma membrane"/>
    <property type="evidence" value="ECO:0007669"/>
    <property type="project" value="UniProtKB-SubCell"/>
</dbReference>
<dbReference type="Gene3D" id="3.10.20.600">
    <property type="match status" value="1"/>
</dbReference>
<evidence type="ECO:0000256" key="8">
    <source>
        <dbReference type="HAMAP-Rule" id="MF_00461"/>
    </source>
</evidence>
<dbReference type="InterPro" id="IPR019554">
    <property type="entry name" value="Soluble_ligand-bd"/>
</dbReference>
<dbReference type="SUPFAM" id="SSF46548">
    <property type="entry name" value="alpha-helical ferredoxin"/>
    <property type="match status" value="1"/>
</dbReference>
<evidence type="ECO:0000313" key="10">
    <source>
        <dbReference type="EMBL" id="MCQ4813645.1"/>
    </source>
</evidence>
<dbReference type="SUPFAM" id="SSF142019">
    <property type="entry name" value="Nqo1 FMN-binding domain-like"/>
    <property type="match status" value="1"/>
</dbReference>
<dbReference type="Pfam" id="PF13187">
    <property type="entry name" value="Fer4_9"/>
    <property type="match status" value="1"/>
</dbReference>
<evidence type="ECO:0000256" key="6">
    <source>
        <dbReference type="ARBA" id="ARBA00023004"/>
    </source>
</evidence>
<evidence type="ECO:0000256" key="4">
    <source>
        <dbReference type="ARBA" id="ARBA00022737"/>
    </source>
</evidence>
<evidence type="ECO:0000256" key="5">
    <source>
        <dbReference type="ARBA" id="ARBA00022982"/>
    </source>
</evidence>
<name>A0AAW5JYM0_9BACT</name>
<protein>
    <recommendedName>
        <fullName evidence="8">Ion-translocating oxidoreductase complex subunit C</fullName>
        <ecNumber evidence="8">7.-.-.-</ecNumber>
    </recommendedName>
    <alternativeName>
        <fullName evidence="8">Rnf electron transport complex subunit C</fullName>
    </alternativeName>
</protein>
<dbReference type="GO" id="GO:0051539">
    <property type="term" value="F:4 iron, 4 sulfur cluster binding"/>
    <property type="evidence" value="ECO:0007669"/>
    <property type="project" value="UniProtKB-KW"/>
</dbReference>
<sequence length="445" mass="48204">MRLPTFWGGIHPPQNKDLTVNEGIEPYLPQGELVFPMAQNIGAPCSPVVAKGDKVLVGSRIGNNDAFVSAPILSSVSGTVKDVTMRMTTPGMLENCVVVENDGLYEMAPEWKPMENYESADPKEYVKRIREAGIVGFGGATFPTAVKLSPPPDKKIKWLIVNGVECEPYLNCDNRLMLEETERVVKGLQLVMRLFPDAQGVIAIENNKPAAVARMDEALTKLSADKISVRPLTVKYPQGAEKMLIEALTGQEYVMTALPADVGCIILNVRTIYQIYMAVAEGIPATKRIVTVTGDAVAHPRNIEVPLGTSVRELVDFCGGFKEQPVKILSGGPMMGISMRSIDVPVVKGTSGILALTAKSAMLKPITPCLRCGRCVTACPMGLVPNVLEPLVLERLYTRFEEEGGMNCIECGSCTYMCPANRPLTQGCRDGKASVMAMRRKAAAK</sequence>
<feature type="binding site" evidence="8">
    <location>
        <position position="375"/>
    </location>
    <ligand>
        <name>[4Fe-4S] cluster</name>
        <dbReference type="ChEBI" id="CHEBI:49883"/>
        <label>1</label>
    </ligand>
</feature>
<dbReference type="AlphaFoldDB" id="A0AAW5JYM0"/>
<keyword evidence="8" id="KW-0472">Membrane</keyword>
<dbReference type="GeneID" id="95757764"/>
<evidence type="ECO:0000256" key="3">
    <source>
        <dbReference type="ARBA" id="ARBA00022723"/>
    </source>
</evidence>
<keyword evidence="2 8" id="KW-0004">4Fe-4S</keyword>
<dbReference type="PANTHER" id="PTHR43034">
    <property type="entry name" value="ION-TRANSLOCATING OXIDOREDUCTASE COMPLEX SUBUNIT C"/>
    <property type="match status" value="1"/>
</dbReference>
<dbReference type="Gene3D" id="3.40.50.11540">
    <property type="entry name" value="NADH-ubiquinone oxidoreductase 51kDa subunit"/>
    <property type="match status" value="1"/>
</dbReference>